<proteinExistence type="predicted"/>
<dbReference type="Proteomes" id="UP000320216">
    <property type="component" value="Chromosome"/>
</dbReference>
<keyword evidence="3" id="KW-1185">Reference proteome</keyword>
<name>A0A5B8LZ65_9MICO</name>
<feature type="region of interest" description="Disordered" evidence="1">
    <location>
        <begin position="108"/>
        <end position="129"/>
    </location>
</feature>
<evidence type="ECO:0000313" key="2">
    <source>
        <dbReference type="EMBL" id="QDZ13433.1"/>
    </source>
</evidence>
<dbReference type="OrthoDB" id="4700192at2"/>
<dbReference type="KEGG" id="huw:FPZ11_00155"/>
<evidence type="ECO:0000256" key="1">
    <source>
        <dbReference type="SAM" id="MobiDB-lite"/>
    </source>
</evidence>
<dbReference type="EMBL" id="CP042305">
    <property type="protein sequence ID" value="QDZ13433.1"/>
    <property type="molecule type" value="Genomic_DNA"/>
</dbReference>
<protein>
    <submittedName>
        <fullName evidence="2">Uncharacterized protein</fullName>
    </submittedName>
</protein>
<gene>
    <name evidence="2" type="ORF">FPZ11_00155</name>
</gene>
<reference evidence="2 3" key="1">
    <citation type="submission" date="2019-07" db="EMBL/GenBank/DDBJ databases">
        <title>Full genome sequence of Humibacter sp. WJ7-1.</title>
        <authorList>
            <person name="Im W.-T."/>
        </authorList>
    </citation>
    <scope>NUCLEOTIDE SEQUENCE [LARGE SCALE GENOMIC DNA]</scope>
    <source>
        <strain evidence="2 3">WJ7-1</strain>
    </source>
</reference>
<evidence type="ECO:0000313" key="3">
    <source>
        <dbReference type="Proteomes" id="UP000320216"/>
    </source>
</evidence>
<accession>A0A5B8LZ65</accession>
<dbReference type="RefSeq" id="WP_146317344.1">
    <property type="nucleotide sequence ID" value="NZ_CP042305.1"/>
</dbReference>
<sequence>MTQHDVASLIDSAHVTAVTTVDARAALRAAVDAAAYWQPPSGEDVLAADPEVRTALRPLAARLATTEGIDWWWRDRAARQWSIDGDGSAAWLEHDPRATLAAWAQKTHSDEVRAGRERPRDPHASWSGTWWSTPTGVPVTVGHLPDAFDLVEDSFGEALAHSTEVAASPMTLELRTADDWVALCREFPLEVTASRRHDWYRATGTNERWVIPDWNAVAETADAVHLTVGCYLAAAGRALATGDDFATMIAGWSPDTTVWLSELPVPGGVTTAWSRLPDSGEWLPVA</sequence>
<organism evidence="2 3">
    <name type="scientific">Humibacter ginsenosidimutans</name>
    <dbReference type="NCBI Taxonomy" id="2599293"/>
    <lineage>
        <taxon>Bacteria</taxon>
        <taxon>Bacillati</taxon>
        <taxon>Actinomycetota</taxon>
        <taxon>Actinomycetes</taxon>
        <taxon>Micrococcales</taxon>
        <taxon>Microbacteriaceae</taxon>
        <taxon>Humibacter</taxon>
    </lineage>
</organism>
<feature type="compositionally biased region" description="Basic and acidic residues" evidence="1">
    <location>
        <begin position="108"/>
        <end position="123"/>
    </location>
</feature>
<dbReference type="AlphaFoldDB" id="A0A5B8LZ65"/>